<name>A0A5B7F853_PORTR</name>
<feature type="compositionally biased region" description="Basic residues" evidence="1">
    <location>
        <begin position="39"/>
        <end position="51"/>
    </location>
</feature>
<accession>A0A5B7F853</accession>
<gene>
    <name evidence="2" type="ORF">E2C01_034999</name>
</gene>
<sequence>MVVKYTYVTYTWQPRTRDKHIQLAATYTGPTGSHNTDNHHHHHITTLRSGRRGATAPHATHHDTDETHFTEYSKSRPNKTRYT</sequence>
<evidence type="ECO:0000313" key="2">
    <source>
        <dbReference type="EMBL" id="MPC41409.1"/>
    </source>
</evidence>
<feature type="compositionally biased region" description="Basic and acidic residues" evidence="1">
    <location>
        <begin position="60"/>
        <end position="74"/>
    </location>
</feature>
<reference evidence="2 3" key="1">
    <citation type="submission" date="2019-05" db="EMBL/GenBank/DDBJ databases">
        <title>Another draft genome of Portunus trituberculatus and its Hox gene families provides insights of decapod evolution.</title>
        <authorList>
            <person name="Jeong J.-H."/>
            <person name="Song I."/>
            <person name="Kim S."/>
            <person name="Choi T."/>
            <person name="Kim D."/>
            <person name="Ryu S."/>
            <person name="Kim W."/>
        </authorList>
    </citation>
    <scope>NUCLEOTIDE SEQUENCE [LARGE SCALE GENOMIC DNA]</scope>
    <source>
        <tissue evidence="2">Muscle</tissue>
    </source>
</reference>
<feature type="region of interest" description="Disordered" evidence="1">
    <location>
        <begin position="27"/>
        <end position="83"/>
    </location>
</feature>
<evidence type="ECO:0000313" key="3">
    <source>
        <dbReference type="Proteomes" id="UP000324222"/>
    </source>
</evidence>
<evidence type="ECO:0000256" key="1">
    <source>
        <dbReference type="SAM" id="MobiDB-lite"/>
    </source>
</evidence>
<dbReference type="Proteomes" id="UP000324222">
    <property type="component" value="Unassembled WGS sequence"/>
</dbReference>
<protein>
    <submittedName>
        <fullName evidence="2">Uncharacterized protein</fullName>
    </submittedName>
</protein>
<dbReference type="EMBL" id="VSRR010005047">
    <property type="protein sequence ID" value="MPC41409.1"/>
    <property type="molecule type" value="Genomic_DNA"/>
</dbReference>
<dbReference type="AlphaFoldDB" id="A0A5B7F853"/>
<keyword evidence="3" id="KW-1185">Reference proteome</keyword>
<organism evidence="2 3">
    <name type="scientific">Portunus trituberculatus</name>
    <name type="common">Swimming crab</name>
    <name type="synonym">Neptunus trituberculatus</name>
    <dbReference type="NCBI Taxonomy" id="210409"/>
    <lineage>
        <taxon>Eukaryota</taxon>
        <taxon>Metazoa</taxon>
        <taxon>Ecdysozoa</taxon>
        <taxon>Arthropoda</taxon>
        <taxon>Crustacea</taxon>
        <taxon>Multicrustacea</taxon>
        <taxon>Malacostraca</taxon>
        <taxon>Eumalacostraca</taxon>
        <taxon>Eucarida</taxon>
        <taxon>Decapoda</taxon>
        <taxon>Pleocyemata</taxon>
        <taxon>Brachyura</taxon>
        <taxon>Eubrachyura</taxon>
        <taxon>Portunoidea</taxon>
        <taxon>Portunidae</taxon>
        <taxon>Portuninae</taxon>
        <taxon>Portunus</taxon>
    </lineage>
</organism>
<comment type="caution">
    <text evidence="2">The sequence shown here is derived from an EMBL/GenBank/DDBJ whole genome shotgun (WGS) entry which is preliminary data.</text>
</comment>
<proteinExistence type="predicted"/>